<dbReference type="OrthoDB" id="674304at2759"/>
<protein>
    <submittedName>
        <fullName evidence="1">Uncharacterized protein</fullName>
    </submittedName>
</protein>
<accession>A0A835E8J1</accession>
<gene>
    <name evidence="1" type="ORF">HU200_047334</name>
</gene>
<proteinExistence type="predicted"/>
<sequence>MPATDYGPAPQMFIRVVEVQGLDPSVREEVRSPTFELAVEVDRVSDSRSKRWPCASASGGGEDTMLRVSYHGIVLAWGSVRGFCIDRGSLQGPSVVATAEGSVVRGELRSLIRAEIDALGRAELDVEGNLPGFNHVRCKTYLFQGEPTEQLPPCRFQKKTMAVAGRVKKQVC</sequence>
<name>A0A835E8J1_9POAL</name>
<dbReference type="EMBL" id="JACEFO010002177">
    <property type="protein sequence ID" value="KAF8675843.1"/>
    <property type="molecule type" value="Genomic_DNA"/>
</dbReference>
<dbReference type="Proteomes" id="UP000636709">
    <property type="component" value="Unassembled WGS sequence"/>
</dbReference>
<organism evidence="1 2">
    <name type="scientific">Digitaria exilis</name>
    <dbReference type="NCBI Taxonomy" id="1010633"/>
    <lineage>
        <taxon>Eukaryota</taxon>
        <taxon>Viridiplantae</taxon>
        <taxon>Streptophyta</taxon>
        <taxon>Embryophyta</taxon>
        <taxon>Tracheophyta</taxon>
        <taxon>Spermatophyta</taxon>
        <taxon>Magnoliopsida</taxon>
        <taxon>Liliopsida</taxon>
        <taxon>Poales</taxon>
        <taxon>Poaceae</taxon>
        <taxon>PACMAD clade</taxon>
        <taxon>Panicoideae</taxon>
        <taxon>Panicodae</taxon>
        <taxon>Paniceae</taxon>
        <taxon>Anthephorinae</taxon>
        <taxon>Digitaria</taxon>
    </lineage>
</organism>
<dbReference type="AlphaFoldDB" id="A0A835E8J1"/>
<reference evidence="1" key="1">
    <citation type="submission" date="2020-07" db="EMBL/GenBank/DDBJ databases">
        <title>Genome sequence and genetic diversity analysis of an under-domesticated orphan crop, white fonio (Digitaria exilis).</title>
        <authorList>
            <person name="Bennetzen J.L."/>
            <person name="Chen S."/>
            <person name="Ma X."/>
            <person name="Wang X."/>
            <person name="Yssel A.E.J."/>
            <person name="Chaluvadi S.R."/>
            <person name="Johnson M."/>
            <person name="Gangashetty P."/>
            <person name="Hamidou F."/>
            <person name="Sanogo M.D."/>
            <person name="Zwaenepoel A."/>
            <person name="Wallace J."/>
            <person name="Van De Peer Y."/>
            <person name="Van Deynze A."/>
        </authorList>
    </citation>
    <scope>NUCLEOTIDE SEQUENCE</scope>
    <source>
        <tissue evidence="1">Leaves</tissue>
    </source>
</reference>
<dbReference type="PANTHER" id="PTHR33994">
    <property type="entry name" value="OS04G0515000 PROTEIN"/>
    <property type="match status" value="1"/>
</dbReference>
<keyword evidence="2" id="KW-1185">Reference proteome</keyword>
<evidence type="ECO:0000313" key="1">
    <source>
        <dbReference type="EMBL" id="KAF8675843.1"/>
    </source>
</evidence>
<dbReference type="PANTHER" id="PTHR33994:SF17">
    <property type="entry name" value="OS01G0655600 PROTEIN"/>
    <property type="match status" value="1"/>
</dbReference>
<evidence type="ECO:0000313" key="2">
    <source>
        <dbReference type="Proteomes" id="UP000636709"/>
    </source>
</evidence>
<comment type="caution">
    <text evidence="1">The sequence shown here is derived from an EMBL/GenBank/DDBJ whole genome shotgun (WGS) entry which is preliminary data.</text>
</comment>